<sequence length="201" mass="22336">MTRDALELTGAEIDTLIALIERGPLQHGEEPSKSGRDSLIQRGLAVSIVHKLEDGWTAATLAGVKAATNWIGYSTDEMGRALRAQGASKNKGKWQVGFPLIRLGLSRSNAIAIVEGMGWPTPPSSSCWMCPNHHMREWREIKNDPRDWPKVVQFDRELRRLDAHAWLTDQPVPIDQVDFSDAQEVLFGREAGSCESGMCFL</sequence>
<accession>A0A4Y9S3H5</accession>
<evidence type="ECO:0000313" key="1">
    <source>
        <dbReference type="EMBL" id="TFW15942.1"/>
    </source>
</evidence>
<evidence type="ECO:0008006" key="3">
    <source>
        <dbReference type="Google" id="ProtNLM"/>
    </source>
</evidence>
<dbReference type="EMBL" id="SPVG01000245">
    <property type="protein sequence ID" value="TFW15942.1"/>
    <property type="molecule type" value="Genomic_DNA"/>
</dbReference>
<evidence type="ECO:0000313" key="2">
    <source>
        <dbReference type="Proteomes" id="UP000297729"/>
    </source>
</evidence>
<dbReference type="Proteomes" id="UP000297729">
    <property type="component" value="Unassembled WGS sequence"/>
</dbReference>
<keyword evidence="2" id="KW-1185">Reference proteome</keyword>
<dbReference type="AlphaFoldDB" id="A0A4Y9S3H5"/>
<proteinExistence type="predicted"/>
<organism evidence="1 2">
    <name type="scientific">Duganella callida</name>
    <dbReference type="NCBI Taxonomy" id="2561932"/>
    <lineage>
        <taxon>Bacteria</taxon>
        <taxon>Pseudomonadati</taxon>
        <taxon>Pseudomonadota</taxon>
        <taxon>Betaproteobacteria</taxon>
        <taxon>Burkholderiales</taxon>
        <taxon>Oxalobacteraceae</taxon>
        <taxon>Telluria group</taxon>
        <taxon>Duganella</taxon>
    </lineage>
</organism>
<name>A0A4Y9S3H5_9BURK</name>
<gene>
    <name evidence="1" type="ORF">E4L98_24925</name>
</gene>
<dbReference type="RefSeq" id="WP_135204228.1">
    <property type="nucleotide sequence ID" value="NZ_SPVG01000245.1"/>
</dbReference>
<reference evidence="1 2" key="1">
    <citation type="submission" date="2019-03" db="EMBL/GenBank/DDBJ databases">
        <title>Draft Genome Sequence of Duganella callidus sp. nov., a Novel Duganella Species Isolated from Cultivated Soil.</title>
        <authorList>
            <person name="Raths R."/>
            <person name="Peta V."/>
            <person name="Bucking H."/>
        </authorList>
    </citation>
    <scope>NUCLEOTIDE SEQUENCE [LARGE SCALE GENOMIC DNA]</scope>
    <source>
        <strain evidence="1 2">DN04</strain>
    </source>
</reference>
<comment type="caution">
    <text evidence="1">The sequence shown here is derived from an EMBL/GenBank/DDBJ whole genome shotgun (WGS) entry which is preliminary data.</text>
</comment>
<dbReference type="OrthoDB" id="9135101at2"/>
<protein>
    <recommendedName>
        <fullName evidence="3">Phosphoadenosine phosphosulfate reductase</fullName>
    </recommendedName>
</protein>